<organism evidence="3 4">
    <name type="scientific">Phytophthora fragariae</name>
    <dbReference type="NCBI Taxonomy" id="53985"/>
    <lineage>
        <taxon>Eukaryota</taxon>
        <taxon>Sar</taxon>
        <taxon>Stramenopiles</taxon>
        <taxon>Oomycota</taxon>
        <taxon>Peronosporomycetes</taxon>
        <taxon>Peronosporales</taxon>
        <taxon>Peronosporaceae</taxon>
        <taxon>Phytophthora</taxon>
    </lineage>
</organism>
<keyword evidence="2" id="KW-0472">Membrane</keyword>
<protein>
    <submittedName>
        <fullName evidence="3">Uncharacterized protein</fullName>
    </submittedName>
</protein>
<keyword evidence="2" id="KW-1133">Transmembrane helix</keyword>
<gene>
    <name evidence="3" type="ORF">PF011_g6182</name>
</gene>
<proteinExistence type="predicted"/>
<dbReference type="EMBL" id="QXFW01000257">
    <property type="protein sequence ID" value="KAE9018629.1"/>
    <property type="molecule type" value="Genomic_DNA"/>
</dbReference>
<dbReference type="Proteomes" id="UP000460718">
    <property type="component" value="Unassembled WGS sequence"/>
</dbReference>
<reference evidence="3 4" key="1">
    <citation type="submission" date="2018-09" db="EMBL/GenBank/DDBJ databases">
        <title>Genomic investigation of the strawberry pathogen Phytophthora fragariae indicates pathogenicity is determined by transcriptional variation in three key races.</title>
        <authorList>
            <person name="Adams T.M."/>
            <person name="Armitage A.D."/>
            <person name="Sobczyk M.K."/>
            <person name="Bates H.J."/>
            <person name="Dunwell J.M."/>
            <person name="Nellist C.F."/>
            <person name="Harrison R.J."/>
        </authorList>
    </citation>
    <scope>NUCLEOTIDE SEQUENCE [LARGE SCALE GENOMIC DNA]</scope>
    <source>
        <strain evidence="3 4">SCRP245</strain>
    </source>
</reference>
<feature type="transmembrane region" description="Helical" evidence="2">
    <location>
        <begin position="255"/>
        <end position="272"/>
    </location>
</feature>
<feature type="transmembrane region" description="Helical" evidence="2">
    <location>
        <begin position="70"/>
        <end position="96"/>
    </location>
</feature>
<sequence>MLQRAVRSQRWLVRQQSSLTLPELGVFEFLVLCFEQVAVAGAAINCFQARESNGADSENAPLFLPAVARVIPQAVMVIVVLIFCIVWGSQVVQWVLRAMRCSKCVDRVKTVAKRRYLPPVLALLKLFFLLYVTLRLNDSSGLQWKQQTSALCAALILVVCEVVDVFAVAHSWVLSRCRGVPIQDWREQEGGQVDAKQLVLTFFDRWKDCGLVTSFLSQSEITLLVAEIPSMAWASWTCCQRGATPEHVSYQLHRWLTVLTIVMGMNVILVAPQVENDIVGASIFLVADVALTALRLFEGRHRRRARREAVRTQRQTMITAAVDNEASADEGDGENGDHSVGEAEDDVEVNTIASSRGQSESHAPVLPDPQRAENVLKQLWELKRSGGWRATIWRGNPGKEWAFASLDCLYSVLVVVNFYETVDGSERQIMPGLLTAADVNSLQSEEDQLMREVSRVAMVVSSAFWTILGLSLAARHYFLYSSRRQRIPGVPHYFPMDESAITTRKPNYFALSVEAVKVALLPVSICGCAYVLVPVDLYVLKQGVNVFVAGAIGAIAAARCVDACSRALYGLGRFDGDPPGMNLFGGSLYVKASTALQVFWDRFNDFLSPLSLDHLVVSSEIASQNFTVVYFLLCVCVLHALIAYVDAINIKSAVYRAERLGYLIAVTFLVRNSAKYVERQGPDLFAPVLLVAIEFFAQVSALVSRGKVWCSKRKAESAERASRRMPMLSSISEPDVLALQLPLSSPDEWPVLSSDESGSCRANTSETHVVYRRLNSV</sequence>
<feature type="transmembrane region" description="Helical" evidence="2">
    <location>
        <begin position="684"/>
        <end position="704"/>
    </location>
</feature>
<feature type="region of interest" description="Disordered" evidence="1">
    <location>
        <begin position="320"/>
        <end position="344"/>
    </location>
</feature>
<feature type="transmembrane region" description="Helical" evidence="2">
    <location>
        <begin position="148"/>
        <end position="169"/>
    </location>
</feature>
<feature type="transmembrane region" description="Helical" evidence="2">
    <location>
        <begin position="278"/>
        <end position="297"/>
    </location>
</feature>
<feature type="transmembrane region" description="Helical" evidence="2">
    <location>
        <begin position="628"/>
        <end position="648"/>
    </location>
</feature>
<feature type="transmembrane region" description="Helical" evidence="2">
    <location>
        <begin position="508"/>
        <end position="532"/>
    </location>
</feature>
<evidence type="ECO:0000256" key="1">
    <source>
        <dbReference type="SAM" id="MobiDB-lite"/>
    </source>
</evidence>
<name>A0A6A3LHL4_9STRA</name>
<keyword evidence="2" id="KW-0812">Transmembrane</keyword>
<dbReference type="AlphaFoldDB" id="A0A6A3LHL4"/>
<evidence type="ECO:0000313" key="3">
    <source>
        <dbReference type="EMBL" id="KAE9018629.1"/>
    </source>
</evidence>
<evidence type="ECO:0000256" key="2">
    <source>
        <dbReference type="SAM" id="Phobius"/>
    </source>
</evidence>
<comment type="caution">
    <text evidence="3">The sequence shown here is derived from an EMBL/GenBank/DDBJ whole genome shotgun (WGS) entry which is preliminary data.</text>
</comment>
<feature type="transmembrane region" description="Helical" evidence="2">
    <location>
        <begin position="116"/>
        <end position="136"/>
    </location>
</feature>
<evidence type="ECO:0000313" key="4">
    <source>
        <dbReference type="Proteomes" id="UP000460718"/>
    </source>
</evidence>
<feature type="transmembrane region" description="Helical" evidence="2">
    <location>
        <begin position="456"/>
        <end position="478"/>
    </location>
</feature>
<accession>A0A6A3LHL4</accession>